<dbReference type="GO" id="GO:0009897">
    <property type="term" value="C:external side of plasma membrane"/>
    <property type="evidence" value="ECO:0007669"/>
    <property type="project" value="TreeGrafter"/>
</dbReference>
<sequence>MRDRCKLIIIFLFPMLRNTRNQSASSAALLRFCLILLLSSAGLLPALGQVNLNAGLVASYPFNGNASDASGGGHHAVVFGGAVLGPDRFGNPNSAYVFDGVNDYLAITDDGTFSTPAMSVSLWFYTERDDRLQMAVAKRAFDASNVSEFGLNVQAGPAVRTFIVRNNRPCADPVGNSDFQSTAIPYATFCKFKWYHVVVSFSNGVEKIYVDGQLLNTATASFLQRSNCLSQLRFGVWWSGDPNWFQGKIDDIRWYNRSLSDAEVQALYQSPLPPPPQPNCPTCILPQATLNAASTCAGRPVAIPFQATAGTAPFTVQLSDGTTSFTQSIAGNSGQIMVSPTATTTYTVVSIKDATSCERSSGFSTAGVTVTVLPRPLISVTPQSASVVSGTSVPLTAAGGNSYLWTPTAGLSNPAIANPVATPATSTVYQVVVTDAQGCKDSANATITVTPPPPSIASFAGPDTVCVNTPITLTNTSINASTYLWNFCVANSTSTPLGSNLGNQGYSLPVFMDYAKEGNNYYAFVTNNDPASVVRLDFGNSLLNTPTPANLGTFGGIVPYQAEGIQLVFNENRWYAIIVGGSGANSRILRLDFGTSLANTPVATNWGNVGNLQYPTDLHIFQSGANWYGLTLNAQSSTITRFDFGTSFNNAPTGVNLGNIGGLNVPTGIYAVANSGNWYAFVSNAGSIFSGSTAASLTRLNFGNSLLNTPTGVNLGNPGNMLQSARDLSIYTSCSEIVGYAVNYSGTNDIVKIDFRNSITSVPTLTSLGNVGTLSFPHSISRLFRAGSDLYSFVLNVNSNSLTRLRFEGCSNASIANSTLATPPPFSYNAPGTYSINLTTDEGRPTQSTFCKQIVVVSGQIHTYAKSFCAGDSARLESPMASGNTWSTGGNGSIIYATTPGTYWVRYTNGACTSTDTFHVTQLAKPVIVLNGGGTICAGDSLQFSASGGTQYAWSPTASLTNVSIANPKAGPLANTSYQVVVTNAAGCKDSASLSVTVHPRPTLSLIPATATVCRGDSIQLSASGGNNYQWSPASGLSQAGIANPKASPAATTTYKVVTANAQGCKDSALITLTVNPKPTLTLLPSAPSFCPGDSAQLTASGAATYLWFPAAGLSATNVANPKAAPTATTLYEVVGSTALGCKDSTTITVTRKPAPDLIVSGGSTICTGDSAQFTASGGASYLWSPAATLSSATSANPKAGPQSTTQYQAIATAANGCTDTAHLTVTVNARPVLGVAPSAPAICRFDSVQLSVSGGSTYQWSPAAGLSNPVIANPKASPATTTAYKVVVTNAAGCKDSATITVTVYAKPVVLVTPAAASFCPGDSVQLSATGGATYAWSPAAGLSNAALANPKAAPAATTGYSVTVTSADGCQSTSSITVTRKNAPVPTVTAGGPICAGDSAQLSASGGIQYLWSPAGSLGSATVSNPKAGPAANTTYQVVVTNAVGCKDSTQVTVLVHPKPVISIAPAVATLCLGDSLQLQATGGSTYLWSPATGLDYNDIANPKAGPQASTSYHLVVMGANGCKDATDYPVTVRAKPLINLTPSASICPGDSLQLSAQGGGTYAWNPAAGLSNASISNPKAAPAATTDYEVIVTSPEGCVDSAMMTLTVRPKPLITHTPNSTICEGDSLQLNASGGATYAWSPAASLSDGSLPNPMAGPVAPVTYQVLVTGANSCKDSATIYVLVNPKPVLTLTANSSSCRGDSVQLNAGGGGTYQWSPATGLSNAGIAAPKAAPAATTTYSVLVTNAAGCQNSKSMTLTVNDKPFITVTPTSRLCNGDTLLLNASGGTAYQWAPASSLLNAGTATPLAFPQDTTRYIVLVRNAAGCIDSAFTQVNVFRLPLLFQQHDTVLCPGKTYLVNAAALPGSTSWLWQNGSTAPTFLIDTPGIYWVHTLVTGCHNPIRDSIFVDTLGLPAVSLGPDRDICVYNNFFLSFQGRNIASFVWSTGSTDPSIRISTTGTYSIDVRNSCGTARDEADILVLPCNDDLYFPAAFTPNGDGKNDRFKAAHLPGVTVFAYELNVYNRWGELVFRTNRLEEGWDGSLGGKQQDSNHFVWYARYRKNAAAPEQFQKGSVLLIR</sequence>
<evidence type="ECO:0000256" key="1">
    <source>
        <dbReference type="ARBA" id="ARBA00022729"/>
    </source>
</evidence>
<dbReference type="SMART" id="SM00089">
    <property type="entry name" value="PKD"/>
    <property type="match status" value="5"/>
</dbReference>
<dbReference type="Pfam" id="PF13385">
    <property type="entry name" value="Laminin_G_3"/>
    <property type="match status" value="1"/>
</dbReference>
<evidence type="ECO:0000259" key="3">
    <source>
        <dbReference type="SMART" id="SM00089"/>
    </source>
</evidence>
<dbReference type="InterPro" id="IPR013320">
    <property type="entry name" value="ConA-like_dom_sf"/>
</dbReference>
<reference evidence="4 5" key="1">
    <citation type="submission" date="2019-03" db="EMBL/GenBank/DDBJ databases">
        <authorList>
            <person name="Kim M.K.M."/>
        </authorList>
    </citation>
    <scope>NUCLEOTIDE SEQUENCE [LARGE SCALE GENOMIC DNA]</scope>
    <source>
        <strain evidence="4 5">17J68-15</strain>
    </source>
</reference>
<gene>
    <name evidence="4" type="ORF">E0486_02010</name>
</gene>
<accession>A0A4R4E6A7</accession>
<comment type="caution">
    <text evidence="4">The sequence shown here is derived from an EMBL/GenBank/DDBJ whole genome shotgun (WGS) entry which is preliminary data.</text>
</comment>
<feature type="domain" description="PKD/Chitinase" evidence="3">
    <location>
        <begin position="1157"/>
        <end position="1231"/>
    </location>
</feature>
<dbReference type="InterPro" id="IPR026341">
    <property type="entry name" value="T9SS_type_B"/>
</dbReference>
<protein>
    <submittedName>
        <fullName evidence="4">T9SS type B sorting domain-containing protein</fullName>
    </submittedName>
</protein>
<keyword evidence="5" id="KW-1185">Reference proteome</keyword>
<proteinExistence type="predicted"/>
<dbReference type="InterPro" id="IPR050488">
    <property type="entry name" value="Ig_Fc_receptor"/>
</dbReference>
<dbReference type="PANTHER" id="PTHR11481:SF64">
    <property type="entry name" value="FC RECEPTOR-LIKE PROTEIN 4"/>
    <property type="match status" value="1"/>
</dbReference>
<dbReference type="Gene3D" id="2.60.120.200">
    <property type="match status" value="1"/>
</dbReference>
<dbReference type="NCBIfam" id="TIGR04131">
    <property type="entry name" value="Bac_Flav_CTERM"/>
    <property type="match status" value="1"/>
</dbReference>
<keyword evidence="1" id="KW-0732">Signal</keyword>
<evidence type="ECO:0000256" key="2">
    <source>
        <dbReference type="ARBA" id="ARBA00023157"/>
    </source>
</evidence>
<dbReference type="Proteomes" id="UP000295164">
    <property type="component" value="Unassembled WGS sequence"/>
</dbReference>
<organism evidence="4 5">
    <name type="scientific">Flaviaesturariibacter aridisoli</name>
    <dbReference type="NCBI Taxonomy" id="2545761"/>
    <lineage>
        <taxon>Bacteria</taxon>
        <taxon>Pseudomonadati</taxon>
        <taxon>Bacteroidota</taxon>
        <taxon>Chitinophagia</taxon>
        <taxon>Chitinophagales</taxon>
        <taxon>Chitinophagaceae</taxon>
        <taxon>Flaviaestuariibacter</taxon>
    </lineage>
</organism>
<dbReference type="GO" id="GO:0004553">
    <property type="term" value="F:hydrolase activity, hydrolyzing O-glycosyl compounds"/>
    <property type="evidence" value="ECO:0007669"/>
    <property type="project" value="UniProtKB-ARBA"/>
</dbReference>
<dbReference type="SUPFAM" id="SSF49899">
    <property type="entry name" value="Concanavalin A-like lectins/glucanases"/>
    <property type="match status" value="1"/>
</dbReference>
<name>A0A4R4E6A7_9BACT</name>
<evidence type="ECO:0000313" key="4">
    <source>
        <dbReference type="EMBL" id="TCZ74423.1"/>
    </source>
</evidence>
<dbReference type="Pfam" id="PF13585">
    <property type="entry name" value="CHU_C"/>
    <property type="match status" value="1"/>
</dbReference>
<dbReference type="GO" id="GO:0006955">
    <property type="term" value="P:immune response"/>
    <property type="evidence" value="ECO:0007669"/>
    <property type="project" value="TreeGrafter"/>
</dbReference>
<feature type="domain" description="PKD/Chitinase" evidence="3">
    <location>
        <begin position="1694"/>
        <end position="1766"/>
    </location>
</feature>
<dbReference type="InterPro" id="IPR022409">
    <property type="entry name" value="PKD/Chitinase_dom"/>
</dbReference>
<evidence type="ECO:0000313" key="5">
    <source>
        <dbReference type="Proteomes" id="UP000295164"/>
    </source>
</evidence>
<dbReference type="GO" id="GO:0005975">
    <property type="term" value="P:carbohydrate metabolic process"/>
    <property type="evidence" value="ECO:0007669"/>
    <property type="project" value="UniProtKB-ARBA"/>
</dbReference>
<feature type="domain" description="PKD/Chitinase" evidence="3">
    <location>
        <begin position="1387"/>
        <end position="1461"/>
    </location>
</feature>
<feature type="domain" description="PKD/Chitinase" evidence="3">
    <location>
        <begin position="377"/>
        <end position="452"/>
    </location>
</feature>
<dbReference type="PANTHER" id="PTHR11481">
    <property type="entry name" value="IMMUNOGLOBULIN FC RECEPTOR"/>
    <property type="match status" value="1"/>
</dbReference>
<dbReference type="OrthoDB" id="9765926at2"/>
<keyword evidence="2" id="KW-1015">Disulfide bond</keyword>
<feature type="domain" description="PKD/Chitinase" evidence="3">
    <location>
        <begin position="925"/>
        <end position="1001"/>
    </location>
</feature>
<dbReference type="GO" id="GO:0007166">
    <property type="term" value="P:cell surface receptor signaling pathway"/>
    <property type="evidence" value="ECO:0007669"/>
    <property type="project" value="TreeGrafter"/>
</dbReference>
<dbReference type="GO" id="GO:0004888">
    <property type="term" value="F:transmembrane signaling receptor activity"/>
    <property type="evidence" value="ECO:0007669"/>
    <property type="project" value="TreeGrafter"/>
</dbReference>
<dbReference type="EMBL" id="SKFH01000002">
    <property type="protein sequence ID" value="TCZ74423.1"/>
    <property type="molecule type" value="Genomic_DNA"/>
</dbReference>